<dbReference type="EMBL" id="JBHFNT010000048">
    <property type="protein sequence ID" value="MFB2833852.1"/>
    <property type="molecule type" value="Genomic_DNA"/>
</dbReference>
<comment type="caution">
    <text evidence="1">The sequence shown here is derived from an EMBL/GenBank/DDBJ whole genome shotgun (WGS) entry which is preliminary data.</text>
</comment>
<proteinExistence type="predicted"/>
<keyword evidence="2" id="KW-1185">Reference proteome</keyword>
<sequence length="115" mass="13239">MTIPSELNALIERLDQELNIIEREATEGLNRARLKLGLYPDNTVLIQIFATLNNYVLFGEIVRRRSDYSRLILATDTVTNEQIQEIGEDLSELLGRVLEGKIIVNRAKNQLENWE</sequence>
<dbReference type="RefSeq" id="WP_413276304.1">
    <property type="nucleotide sequence ID" value="NZ_JBHFNT010000048.1"/>
</dbReference>
<evidence type="ECO:0000313" key="2">
    <source>
        <dbReference type="Proteomes" id="UP001576780"/>
    </source>
</evidence>
<accession>A0ABV4WG52</accession>
<protein>
    <submittedName>
        <fullName evidence="1">Uncharacterized protein</fullName>
    </submittedName>
</protein>
<name>A0ABV4WG52_9CYAN</name>
<organism evidence="1 2">
    <name type="scientific">Floridaenema evergladense BLCC-F167</name>
    <dbReference type="NCBI Taxonomy" id="3153639"/>
    <lineage>
        <taxon>Bacteria</taxon>
        <taxon>Bacillati</taxon>
        <taxon>Cyanobacteriota</taxon>
        <taxon>Cyanophyceae</taxon>
        <taxon>Oscillatoriophycideae</taxon>
        <taxon>Aerosakkonematales</taxon>
        <taxon>Aerosakkonemataceae</taxon>
        <taxon>Floridanema</taxon>
        <taxon>Floridanema evergladense</taxon>
    </lineage>
</organism>
<reference evidence="1 2" key="1">
    <citation type="submission" date="2024-09" db="EMBL/GenBank/DDBJ databases">
        <title>Floridaenema gen nov. (Aerosakkonemataceae, Aerosakkonematales ord. nov., Cyanobacteria) from benthic tropical and subtropical fresh waters, with the description of four new species.</title>
        <authorList>
            <person name="Moretto J.A."/>
            <person name="Berthold D.E."/>
            <person name="Lefler F.W."/>
            <person name="Huang I.-S."/>
            <person name="Laughinghouse H. IV."/>
        </authorList>
    </citation>
    <scope>NUCLEOTIDE SEQUENCE [LARGE SCALE GENOMIC DNA]</scope>
    <source>
        <strain evidence="1 2">BLCC-F167</strain>
    </source>
</reference>
<evidence type="ECO:0000313" key="1">
    <source>
        <dbReference type="EMBL" id="MFB2833852.1"/>
    </source>
</evidence>
<dbReference type="Proteomes" id="UP001576780">
    <property type="component" value="Unassembled WGS sequence"/>
</dbReference>
<gene>
    <name evidence="1" type="ORF">ACE1CA_04900</name>
</gene>